<dbReference type="CDD" id="cd00060">
    <property type="entry name" value="FHA"/>
    <property type="match status" value="1"/>
</dbReference>
<proteinExistence type="predicted"/>
<dbReference type="AlphaFoldDB" id="A0A2T1E5N9"/>
<evidence type="ECO:0000259" key="2">
    <source>
        <dbReference type="PROSITE" id="PS50006"/>
    </source>
</evidence>
<dbReference type="InterPro" id="IPR008984">
    <property type="entry name" value="SMAD_FHA_dom_sf"/>
</dbReference>
<reference evidence="3 4" key="2">
    <citation type="submission" date="2018-03" db="EMBL/GenBank/DDBJ databases">
        <title>The ancient ancestry and fast evolution of plastids.</title>
        <authorList>
            <person name="Moore K.R."/>
            <person name="Magnabosco C."/>
            <person name="Momper L."/>
            <person name="Gold D.A."/>
            <person name="Bosak T."/>
            <person name="Fournier G.P."/>
        </authorList>
    </citation>
    <scope>NUCLEOTIDE SEQUENCE [LARGE SCALE GENOMIC DNA]</scope>
    <source>
        <strain evidence="3 4">ULC18</strain>
    </source>
</reference>
<accession>A0A2T1E5N9</accession>
<dbReference type="InterPro" id="IPR024983">
    <property type="entry name" value="CHAT_dom"/>
</dbReference>
<reference evidence="4" key="1">
    <citation type="submission" date="2018-02" db="EMBL/GenBank/DDBJ databases">
        <authorList>
            <person name="Moore K."/>
            <person name="Momper L."/>
        </authorList>
    </citation>
    <scope>NUCLEOTIDE SEQUENCE [LARGE SCALE GENOMIC DNA]</scope>
    <source>
        <strain evidence="4">ULC18</strain>
    </source>
</reference>
<protein>
    <recommendedName>
        <fullName evidence="2">FHA domain-containing protein</fullName>
    </recommendedName>
</protein>
<organism evidence="3 4">
    <name type="scientific">Stenomitos frigidus ULC18</name>
    <dbReference type="NCBI Taxonomy" id="2107698"/>
    <lineage>
        <taxon>Bacteria</taxon>
        <taxon>Bacillati</taxon>
        <taxon>Cyanobacteriota</taxon>
        <taxon>Cyanophyceae</taxon>
        <taxon>Leptolyngbyales</taxon>
        <taxon>Leptolyngbyaceae</taxon>
        <taxon>Stenomitos</taxon>
    </lineage>
</organism>
<gene>
    <name evidence="3" type="ORF">C7B82_14430</name>
</gene>
<dbReference type="Pfam" id="PF00498">
    <property type="entry name" value="FHA"/>
    <property type="match status" value="1"/>
</dbReference>
<dbReference type="OrthoDB" id="474997at2"/>
<evidence type="ECO:0000256" key="1">
    <source>
        <dbReference type="SAM" id="MobiDB-lite"/>
    </source>
</evidence>
<evidence type="ECO:0000313" key="3">
    <source>
        <dbReference type="EMBL" id="PSB28046.1"/>
    </source>
</evidence>
<evidence type="ECO:0000313" key="4">
    <source>
        <dbReference type="Proteomes" id="UP000239576"/>
    </source>
</evidence>
<dbReference type="Gene3D" id="2.60.200.20">
    <property type="match status" value="1"/>
</dbReference>
<dbReference type="SUPFAM" id="SSF49879">
    <property type="entry name" value="SMAD/FHA domain"/>
    <property type="match status" value="1"/>
</dbReference>
<comment type="caution">
    <text evidence="3">The sequence shown here is derived from an EMBL/GenBank/DDBJ whole genome shotgun (WGS) entry which is preliminary data.</text>
</comment>
<keyword evidence="4" id="KW-1185">Reference proteome</keyword>
<dbReference type="InterPro" id="IPR000253">
    <property type="entry name" value="FHA_dom"/>
</dbReference>
<dbReference type="EMBL" id="PVWK01000083">
    <property type="protein sequence ID" value="PSB28046.1"/>
    <property type="molecule type" value="Genomic_DNA"/>
</dbReference>
<feature type="region of interest" description="Disordered" evidence="1">
    <location>
        <begin position="200"/>
        <end position="221"/>
    </location>
</feature>
<dbReference type="PROSITE" id="PS50006">
    <property type="entry name" value="FHA_DOMAIN"/>
    <property type="match status" value="1"/>
</dbReference>
<dbReference type="Proteomes" id="UP000239576">
    <property type="component" value="Unassembled WGS sequence"/>
</dbReference>
<dbReference type="RefSeq" id="WP_106256988.1">
    <property type="nucleotide sequence ID" value="NZ_CAWNSW010000092.1"/>
</dbReference>
<sequence>MSLSEIPCLNLAIAPLRAANHFAIHVTQAPFPGGYVLHDCLWTEAYNQLWLSWQEMFSPRSLPNVPQVSQVDALPPDLILPLETLPPSLGQPVSQSGRLMQNLGISLWQWLFDGPIQGSLDHSQGIAMGQAIPLRLRLEIRDPDLVSLPWEIMQDGAGKQPISLRQQLLFSRTTSDVNPLPALRSDNILKILLVLGQDSEPATDDSRKGAAHAPPSNDSPTLQLEQEANVLAHLLTTSGSSGIGGGTVTPCQVDTLVQPTPATLISQLEKHAYNVFFYAGHGVPAPDGGLLFLRPNMRLNGTELAQVLTRCQVKLAVFNACWGAQPDHETVQATPLAASDVSRSQAIPRSSLAEVLIHHGVPAVLGMRDSITDEEALSFIQAFARALSGRVPIDQAVAIARQHLLTLYRFNQQAWTLPVLYMHPEFNGELLQPIEGSLTAMPGPITRIGQPKPDAALRSLTTARVWHIQGGFMRVGVDRSENELVLQGGGVSRRHAVIFCRQPQPNVNTKPAYFLEDFSRYGTWMLEAGLEANGWRSVHRQEVPLKPGTHLKFGSIHNEALEFTTSLDTPYIDQPPG</sequence>
<feature type="domain" description="FHA" evidence="2">
    <location>
        <begin position="473"/>
        <end position="530"/>
    </location>
</feature>
<name>A0A2T1E5N9_9CYAN</name>
<dbReference type="Pfam" id="PF12770">
    <property type="entry name" value="CHAT"/>
    <property type="match status" value="1"/>
</dbReference>